<name>Q4TE98_TETNG</name>
<gene>
    <name evidence="2" type="ORF">GSTENG00002355001</name>
</gene>
<feature type="region of interest" description="Disordered" evidence="1">
    <location>
        <begin position="1"/>
        <end position="47"/>
    </location>
</feature>
<evidence type="ECO:0000313" key="2">
    <source>
        <dbReference type="EMBL" id="CAF88784.1"/>
    </source>
</evidence>
<dbReference type="OrthoDB" id="8919975at2759"/>
<proteinExistence type="predicted"/>
<reference evidence="2" key="1">
    <citation type="journal article" date="2004" name="Nature">
        <title>Genome duplication in the teleost fish Tetraodon nigroviridis reveals the early vertebrate proto-karyotype.</title>
        <authorList>
            <person name="Jaillon O."/>
            <person name="Aury J.-M."/>
            <person name="Brunet F."/>
            <person name="Petit J.-L."/>
            <person name="Stange-Thomann N."/>
            <person name="Mauceli E."/>
            <person name="Bouneau L."/>
            <person name="Fischer C."/>
            <person name="Ozouf-Costaz C."/>
            <person name="Bernot A."/>
            <person name="Nicaud S."/>
            <person name="Jaffe D."/>
            <person name="Fisher S."/>
            <person name="Lutfalla G."/>
            <person name="Dossat C."/>
            <person name="Segurens B."/>
            <person name="Dasilva C."/>
            <person name="Salanoubat M."/>
            <person name="Levy M."/>
            <person name="Boudet N."/>
            <person name="Castellano S."/>
            <person name="Anthouard V."/>
            <person name="Jubin C."/>
            <person name="Castelli V."/>
            <person name="Katinka M."/>
            <person name="Vacherie B."/>
            <person name="Biemont C."/>
            <person name="Skalli Z."/>
            <person name="Cattolico L."/>
            <person name="Poulain J."/>
            <person name="De Berardinis V."/>
            <person name="Cruaud C."/>
            <person name="Duprat S."/>
            <person name="Brottier P."/>
            <person name="Coutanceau J.-P."/>
            <person name="Gouzy J."/>
            <person name="Parra G."/>
            <person name="Lardier G."/>
            <person name="Chapple C."/>
            <person name="McKernan K.J."/>
            <person name="McEwan P."/>
            <person name="Bosak S."/>
            <person name="Kellis M."/>
            <person name="Volff J.-N."/>
            <person name="Guigo R."/>
            <person name="Zody M.C."/>
            <person name="Mesirov J."/>
            <person name="Lindblad-Toh K."/>
            <person name="Birren B."/>
            <person name="Nusbaum C."/>
            <person name="Kahn D."/>
            <person name="Robinson-Rechavi M."/>
            <person name="Laudet V."/>
            <person name="Schachter V."/>
            <person name="Quetier F."/>
            <person name="Saurin W."/>
            <person name="Scarpelli C."/>
            <person name="Wincker P."/>
            <person name="Lander E.S."/>
            <person name="Weissenbach J."/>
            <person name="Roest Crollius H."/>
        </authorList>
    </citation>
    <scope>NUCLEOTIDE SEQUENCE [LARGE SCALE GENOMIC DNA]</scope>
</reference>
<sequence>LPDILGGVQPDQHEGHALPAQRHPGVQGHRAHGAHHLHHRSGGDDVQRPGPAVLLHHLLGRPTRGRCGGEWWSDGLSVSSQSCLSPNQLGHLQHRPALRHPAVQTRLRRQNLHLPLAGGGSGESGVGPCGTCGDLVWLGGDNCPSVCCQVGVVGENEDWVMVHQVSNEPEARSLEVPGLNPYTAYRSQRPVQLDQNPFGFAYVIAPVVTTMPRPFRFRMHQVNIVGSSPPSQPSRKIQTLPAPPDMAPANVTCAPPARPACGYDGW</sequence>
<feature type="non-terminal residue" evidence="2">
    <location>
        <position position="266"/>
    </location>
</feature>
<dbReference type="AlphaFoldDB" id="Q4TE98"/>
<feature type="compositionally biased region" description="Basic residues" evidence="1">
    <location>
        <begin position="29"/>
        <end position="40"/>
    </location>
</feature>
<accession>Q4TE98</accession>
<comment type="caution">
    <text evidence="2">The sequence shown here is derived from an EMBL/GenBank/DDBJ whole genome shotgun (WGS) entry which is preliminary data.</text>
</comment>
<protein>
    <submittedName>
        <fullName evidence="2">(spotted green pufferfish) hypothetical protein</fullName>
    </submittedName>
</protein>
<dbReference type="EMBL" id="CAAE01005541">
    <property type="protein sequence ID" value="CAF88784.1"/>
    <property type="molecule type" value="Genomic_DNA"/>
</dbReference>
<dbReference type="KEGG" id="tng:GSTEN00002355G001"/>
<dbReference type="Gene3D" id="2.60.40.10">
    <property type="entry name" value="Immunoglobulins"/>
    <property type="match status" value="1"/>
</dbReference>
<dbReference type="InterPro" id="IPR013783">
    <property type="entry name" value="Ig-like_fold"/>
</dbReference>
<reference evidence="2" key="2">
    <citation type="submission" date="2004-02" db="EMBL/GenBank/DDBJ databases">
        <authorList>
            <consortium name="Genoscope"/>
            <consortium name="Whitehead Institute Centre for Genome Research"/>
        </authorList>
    </citation>
    <scope>NUCLEOTIDE SEQUENCE</scope>
</reference>
<evidence type="ECO:0000256" key="1">
    <source>
        <dbReference type="SAM" id="MobiDB-lite"/>
    </source>
</evidence>
<organism evidence="2">
    <name type="scientific">Tetraodon nigroviridis</name>
    <name type="common">Spotted green pufferfish</name>
    <name type="synonym">Chelonodon nigroviridis</name>
    <dbReference type="NCBI Taxonomy" id="99883"/>
    <lineage>
        <taxon>Eukaryota</taxon>
        <taxon>Metazoa</taxon>
        <taxon>Chordata</taxon>
        <taxon>Craniata</taxon>
        <taxon>Vertebrata</taxon>
        <taxon>Euteleostomi</taxon>
        <taxon>Actinopterygii</taxon>
        <taxon>Neopterygii</taxon>
        <taxon>Teleostei</taxon>
        <taxon>Neoteleostei</taxon>
        <taxon>Acanthomorphata</taxon>
        <taxon>Eupercaria</taxon>
        <taxon>Tetraodontiformes</taxon>
        <taxon>Tetradontoidea</taxon>
        <taxon>Tetraodontidae</taxon>
        <taxon>Tetraodon</taxon>
    </lineage>
</organism>